<dbReference type="EMBL" id="CABFUZ020000259">
    <property type="protein sequence ID" value="VVM08499.1"/>
    <property type="molecule type" value="Genomic_DNA"/>
</dbReference>
<comment type="caution">
    <text evidence="8">The sequence shown here is derived from an EMBL/GenBank/DDBJ whole genome shotgun (WGS) entry which is preliminary data.</text>
</comment>
<dbReference type="NCBIfam" id="TIGR00975">
    <property type="entry name" value="3a0107s03"/>
    <property type="match status" value="1"/>
</dbReference>
<evidence type="ECO:0000256" key="4">
    <source>
        <dbReference type="ARBA" id="ARBA00022448"/>
    </source>
</evidence>
<comment type="subunit">
    <text evidence="3">The complex is composed of two ATP-binding proteins (PstB), two transmembrane proteins (PstC and PstA) and a solute-binding protein (PstS).</text>
</comment>
<evidence type="ECO:0000256" key="2">
    <source>
        <dbReference type="ARBA" id="ARBA00008725"/>
    </source>
</evidence>
<keyword evidence="9" id="KW-1185">Reference proteome</keyword>
<organism evidence="8 9">
    <name type="scientific">Methylacidimicrobium cyclopophantes</name>
    <dbReference type="NCBI Taxonomy" id="1041766"/>
    <lineage>
        <taxon>Bacteria</taxon>
        <taxon>Pseudomonadati</taxon>
        <taxon>Verrucomicrobiota</taxon>
        <taxon>Methylacidimicrobium</taxon>
    </lineage>
</organism>
<dbReference type="PANTHER" id="PTHR42996:SF1">
    <property type="entry name" value="PHOSPHATE-BINDING PROTEIN PSTS"/>
    <property type="match status" value="1"/>
</dbReference>
<evidence type="ECO:0000256" key="5">
    <source>
        <dbReference type="ARBA" id="ARBA00022592"/>
    </source>
</evidence>
<dbReference type="InterPro" id="IPR024370">
    <property type="entry name" value="PBP_domain"/>
</dbReference>
<keyword evidence="5 6" id="KW-0592">Phosphate transport</keyword>
<dbReference type="GO" id="GO:0042301">
    <property type="term" value="F:phosphate ion binding"/>
    <property type="evidence" value="ECO:0007669"/>
    <property type="project" value="InterPro"/>
</dbReference>
<evidence type="ECO:0000256" key="3">
    <source>
        <dbReference type="ARBA" id="ARBA00011529"/>
    </source>
</evidence>
<protein>
    <recommendedName>
        <fullName evidence="6">Phosphate-binding protein</fullName>
    </recommendedName>
</protein>
<dbReference type="AlphaFoldDB" id="A0A5E6MG92"/>
<dbReference type="CDD" id="cd13565">
    <property type="entry name" value="PBP2_PstS"/>
    <property type="match status" value="1"/>
</dbReference>
<gene>
    <name evidence="8" type="primary">pstS</name>
    <name evidence="8" type="ORF">MAMC_02215</name>
</gene>
<evidence type="ECO:0000259" key="7">
    <source>
        <dbReference type="Pfam" id="PF12849"/>
    </source>
</evidence>
<dbReference type="PIRSF" id="PIRSF002756">
    <property type="entry name" value="PstS"/>
    <property type="match status" value="1"/>
</dbReference>
<dbReference type="RefSeq" id="WP_142526081.1">
    <property type="nucleotide sequence ID" value="NZ_CABFUZ020000259.1"/>
</dbReference>
<dbReference type="InterPro" id="IPR005673">
    <property type="entry name" value="ABC_phos-bd_PstS"/>
</dbReference>
<proteinExistence type="inferred from homology"/>
<comment type="function">
    <text evidence="1">Part of the ABC transporter complex PstSACB involved in phosphate import.</text>
</comment>
<dbReference type="Proteomes" id="UP000381693">
    <property type="component" value="Unassembled WGS sequence"/>
</dbReference>
<dbReference type="Pfam" id="PF12849">
    <property type="entry name" value="PBP_like_2"/>
    <property type="match status" value="1"/>
</dbReference>
<evidence type="ECO:0000256" key="1">
    <source>
        <dbReference type="ARBA" id="ARBA00002841"/>
    </source>
</evidence>
<accession>A0A5E6MG92</accession>
<dbReference type="GO" id="GO:0043190">
    <property type="term" value="C:ATP-binding cassette (ABC) transporter complex"/>
    <property type="evidence" value="ECO:0007669"/>
    <property type="project" value="InterPro"/>
</dbReference>
<reference evidence="8" key="1">
    <citation type="submission" date="2019-09" db="EMBL/GenBank/DDBJ databases">
        <authorList>
            <person name="Cremers G."/>
        </authorList>
    </citation>
    <scope>NUCLEOTIDE SEQUENCE [LARGE SCALE GENOMIC DNA]</scope>
    <source>
        <strain evidence="8">3B</strain>
    </source>
</reference>
<evidence type="ECO:0000313" key="8">
    <source>
        <dbReference type="EMBL" id="VVM08499.1"/>
    </source>
</evidence>
<evidence type="ECO:0000256" key="6">
    <source>
        <dbReference type="PIRNR" id="PIRNR002756"/>
    </source>
</evidence>
<dbReference type="GO" id="GO:0035435">
    <property type="term" value="P:phosphate ion transmembrane transport"/>
    <property type="evidence" value="ECO:0007669"/>
    <property type="project" value="InterPro"/>
</dbReference>
<dbReference type="InterPro" id="IPR050962">
    <property type="entry name" value="Phosphate-bind_PstS"/>
</dbReference>
<keyword evidence="4 6" id="KW-0813">Transport</keyword>
<name>A0A5E6MG92_9BACT</name>
<dbReference type="Gene3D" id="3.40.190.10">
    <property type="entry name" value="Periplasmic binding protein-like II"/>
    <property type="match status" value="2"/>
</dbReference>
<feature type="domain" description="PBP" evidence="7">
    <location>
        <begin position="28"/>
        <end position="313"/>
    </location>
</feature>
<sequence>MRIPNAWNLFLLLALALLWLMFGAPRNETRPLINGAGASFPYPLYARWFTTYERLDPSVRFNYQAIGSGGGQQQLLHQTVDFGASDSPMREALLRAAPGKILHIPMVAGADALAYNLPGSPPLRFTADIVADIFLGRIHSWDDPRLARINPEIRLPSLPLVVVHRSDGSGTTYIFTDYLSKVSPEWARIAGRGTAVRWPTGIGAKGNEGVAGQIRSLPGSIGYLELAFAVQNRLPVAAIQNPSGNYVLPSPRSVTEALESSALDRSDFRISIANAEGPWAYPIAGLTWLLLYQNPPNQEKAKKLLAFVRWCLTDGQAFAAPLDYAPLPPRLRERVLESLREIR</sequence>
<dbReference type="OrthoDB" id="9790048at2"/>
<evidence type="ECO:0000313" key="9">
    <source>
        <dbReference type="Proteomes" id="UP000381693"/>
    </source>
</evidence>
<dbReference type="PANTHER" id="PTHR42996">
    <property type="entry name" value="PHOSPHATE-BINDING PROTEIN PSTS"/>
    <property type="match status" value="1"/>
</dbReference>
<dbReference type="SUPFAM" id="SSF53850">
    <property type="entry name" value="Periplasmic binding protein-like II"/>
    <property type="match status" value="1"/>
</dbReference>
<comment type="similarity">
    <text evidence="2 6">Belongs to the PstS family.</text>
</comment>